<reference evidence="6 7" key="1">
    <citation type="submission" date="2015-09" db="EMBL/GenBank/DDBJ databases">
        <title>Genome announcement of multiple Pseudomonas syringae strains.</title>
        <authorList>
            <person name="Thakur S."/>
            <person name="Wang P.W."/>
            <person name="Gong Y."/>
            <person name="Weir B.S."/>
            <person name="Guttman D.S."/>
        </authorList>
    </citation>
    <scope>NUCLEOTIDE SEQUENCE [LARGE SCALE GENOMIC DNA]</scope>
    <source>
        <strain evidence="6 7">ICMP4331</strain>
    </source>
</reference>
<keyword evidence="2 5" id="KW-0690">Ribosome biogenesis</keyword>
<keyword evidence="3 5" id="KW-0699">rRNA-binding</keyword>
<dbReference type="InterPro" id="IPR023153">
    <property type="entry name" value="DarP_sf"/>
</dbReference>
<comment type="caution">
    <text evidence="6">The sequence shown here is derived from an EMBL/GenBank/DDBJ whole genome shotgun (WGS) entry which is preliminary data.</text>
</comment>
<dbReference type="AlphaFoldDB" id="A0A0P9VQC0"/>
<sequence length="372" mass="41414">MMGIERGAIGVLDPAVSLEGRGFADQRFLDGLLGRYIPGVIKVEIHDLFGHQRSISQPGAFVFGGVLGNRQCSGNGFTNGIGTRGRGAGRAFTLPDIQGDTETLIAVELNGFNFTLTDRCRQPLIHRHCDFAGAGALTPGFGDNLLDLFLQFGQGLRTDALGCTHDFLHQILLSAQAEYRPGKRPTTGYHGGVSLRTAPMVDSYDDSLDGEKSKTQVKRELHALVDLGERLTTLKADVLAKLPLTDALRKALAEAPKHTANIARKRHILFIGKLMRDQDQEAILVLLDQLDASTRQYNERFHNLERWRDRLIAGDDADLEKFVVEYPDADRQQLRSLIRQAQHEVARNKPPATSRKIFKYIRELDELQRGLR</sequence>
<proteinExistence type="inferred from homology"/>
<keyword evidence="1 5" id="KW-0963">Cytoplasm</keyword>
<evidence type="ECO:0000256" key="2">
    <source>
        <dbReference type="ARBA" id="ARBA00022517"/>
    </source>
</evidence>
<dbReference type="NCBIfam" id="NF003593">
    <property type="entry name" value="PRK05255.1-1"/>
    <property type="match status" value="1"/>
</dbReference>
<comment type="function">
    <text evidence="5">Member of a network of 50S ribosomal subunit biogenesis factors which assembles along the 30S-50S interface, preventing incorrect 23S rRNA structures from forming. Promotes peptidyl transferase center (PTC) maturation.</text>
</comment>
<dbReference type="SUPFAM" id="SSF158710">
    <property type="entry name" value="PSPTO4464-like"/>
    <property type="match status" value="1"/>
</dbReference>
<dbReference type="GO" id="GO:0005829">
    <property type="term" value="C:cytosol"/>
    <property type="evidence" value="ECO:0007669"/>
    <property type="project" value="TreeGrafter"/>
</dbReference>
<keyword evidence="4 5" id="KW-0694">RNA-binding</keyword>
<evidence type="ECO:0000256" key="3">
    <source>
        <dbReference type="ARBA" id="ARBA00022730"/>
    </source>
</evidence>
<evidence type="ECO:0000256" key="1">
    <source>
        <dbReference type="ARBA" id="ARBA00022490"/>
    </source>
</evidence>
<dbReference type="Proteomes" id="UP000050420">
    <property type="component" value="Unassembled WGS sequence"/>
</dbReference>
<gene>
    <name evidence="5" type="primary">darP</name>
    <name evidence="6" type="ORF">ALO63_05137</name>
</gene>
<dbReference type="PANTHER" id="PTHR38101:SF1">
    <property type="entry name" value="UPF0307 PROTEIN YJGA"/>
    <property type="match status" value="1"/>
</dbReference>
<organism evidence="6 7">
    <name type="scientific">Pseudomonas amygdali pv. mori</name>
    <dbReference type="NCBI Taxonomy" id="34065"/>
    <lineage>
        <taxon>Bacteria</taxon>
        <taxon>Pseudomonadati</taxon>
        <taxon>Pseudomonadota</taxon>
        <taxon>Gammaproteobacteria</taxon>
        <taxon>Pseudomonadales</taxon>
        <taxon>Pseudomonadaceae</taxon>
        <taxon>Pseudomonas</taxon>
        <taxon>Pseudomonas amygdali</taxon>
    </lineage>
</organism>
<dbReference type="CDD" id="cd16331">
    <property type="entry name" value="YjgA-like"/>
    <property type="match status" value="1"/>
</dbReference>
<protein>
    <recommendedName>
        <fullName evidence="5">Dual-action ribosomal maturation protein DarP</fullName>
    </recommendedName>
    <alternativeName>
        <fullName evidence="5">Large ribosomal subunit assembly factor DarP</fullName>
    </alternativeName>
</protein>
<comment type="subcellular location">
    <subcellularLocation>
        <location evidence="5">Cytoplasm</location>
    </subcellularLocation>
    <text evidence="5">Associates with late stage pre-50S ribosomal subunits.</text>
</comment>
<evidence type="ECO:0000256" key="5">
    <source>
        <dbReference type="HAMAP-Rule" id="MF_00765"/>
    </source>
</evidence>
<dbReference type="HAMAP" id="MF_00765">
    <property type="entry name" value="DarP"/>
    <property type="match status" value="1"/>
</dbReference>
<evidence type="ECO:0000313" key="7">
    <source>
        <dbReference type="Proteomes" id="UP000050420"/>
    </source>
</evidence>
<name>A0A0P9VQC0_PSEA0</name>
<dbReference type="PATRIC" id="fig|34065.5.peg.4084"/>
<evidence type="ECO:0000313" key="6">
    <source>
        <dbReference type="EMBL" id="KPX88125.1"/>
    </source>
</evidence>
<dbReference type="GO" id="GO:1902626">
    <property type="term" value="P:assembly of large subunit precursor of preribosome"/>
    <property type="evidence" value="ECO:0007669"/>
    <property type="project" value="UniProtKB-UniRule"/>
</dbReference>
<dbReference type="Gene3D" id="1.10.60.30">
    <property type="entry name" value="PSPTO4464-like domains"/>
    <property type="match status" value="2"/>
</dbReference>
<dbReference type="GO" id="GO:0019843">
    <property type="term" value="F:rRNA binding"/>
    <property type="evidence" value="ECO:0007669"/>
    <property type="project" value="UniProtKB-UniRule"/>
</dbReference>
<dbReference type="PANTHER" id="PTHR38101">
    <property type="entry name" value="UPF0307 PROTEIN YJGA"/>
    <property type="match status" value="1"/>
</dbReference>
<dbReference type="EMBL" id="LJQU01000469">
    <property type="protein sequence ID" value="KPX88125.1"/>
    <property type="molecule type" value="Genomic_DNA"/>
</dbReference>
<evidence type="ECO:0000256" key="4">
    <source>
        <dbReference type="ARBA" id="ARBA00022884"/>
    </source>
</evidence>
<comment type="similarity">
    <text evidence="5">Belongs to the DarP family.</text>
</comment>
<dbReference type="Pfam" id="PF04751">
    <property type="entry name" value="DarP"/>
    <property type="match status" value="1"/>
</dbReference>
<dbReference type="InterPro" id="IPR006839">
    <property type="entry name" value="DarP"/>
</dbReference>
<dbReference type="GO" id="GO:0043022">
    <property type="term" value="F:ribosome binding"/>
    <property type="evidence" value="ECO:0007669"/>
    <property type="project" value="UniProtKB-UniRule"/>
</dbReference>
<dbReference type="FunFam" id="1.10.60.30:FF:000002">
    <property type="entry name" value="UPF0307 protein YjgA"/>
    <property type="match status" value="1"/>
</dbReference>
<accession>A0A0P9VQC0</accession>